<evidence type="ECO:0000313" key="3">
    <source>
        <dbReference type="Proteomes" id="UP001168972"/>
    </source>
</evidence>
<feature type="compositionally biased region" description="Polar residues" evidence="1">
    <location>
        <begin position="152"/>
        <end position="171"/>
    </location>
</feature>
<protein>
    <submittedName>
        <fullName evidence="2">Uncharacterized protein</fullName>
    </submittedName>
</protein>
<evidence type="ECO:0000256" key="1">
    <source>
        <dbReference type="SAM" id="MobiDB-lite"/>
    </source>
</evidence>
<gene>
    <name evidence="2" type="ORF">PV327_004152</name>
</gene>
<feature type="compositionally biased region" description="Acidic residues" evidence="1">
    <location>
        <begin position="127"/>
        <end position="151"/>
    </location>
</feature>
<name>A0AA39KM83_MICHY</name>
<organism evidence="2 3">
    <name type="scientific">Microctonus hyperodae</name>
    <name type="common">Parasitoid wasp</name>
    <dbReference type="NCBI Taxonomy" id="165561"/>
    <lineage>
        <taxon>Eukaryota</taxon>
        <taxon>Metazoa</taxon>
        <taxon>Ecdysozoa</taxon>
        <taxon>Arthropoda</taxon>
        <taxon>Hexapoda</taxon>
        <taxon>Insecta</taxon>
        <taxon>Pterygota</taxon>
        <taxon>Neoptera</taxon>
        <taxon>Endopterygota</taxon>
        <taxon>Hymenoptera</taxon>
        <taxon>Apocrita</taxon>
        <taxon>Ichneumonoidea</taxon>
        <taxon>Braconidae</taxon>
        <taxon>Euphorinae</taxon>
        <taxon>Microctonus</taxon>
    </lineage>
</organism>
<feature type="compositionally biased region" description="Low complexity" evidence="1">
    <location>
        <begin position="117"/>
        <end position="126"/>
    </location>
</feature>
<dbReference type="Proteomes" id="UP001168972">
    <property type="component" value="Unassembled WGS sequence"/>
</dbReference>
<reference evidence="2" key="1">
    <citation type="journal article" date="2023" name="bioRxiv">
        <title>Scaffold-level genome assemblies of two parasitoid biocontrol wasps reveal the parthenogenesis mechanism and an associated novel virus.</title>
        <authorList>
            <person name="Inwood S."/>
            <person name="Skelly J."/>
            <person name="Guhlin J."/>
            <person name="Harrop T."/>
            <person name="Goldson S."/>
            <person name="Dearden P."/>
        </authorList>
    </citation>
    <scope>NUCLEOTIDE SEQUENCE</scope>
    <source>
        <strain evidence="2">Lincoln</strain>
        <tissue evidence="2">Whole body</tissue>
    </source>
</reference>
<sequence length="253" mass="28594">MTQRGRIPEVVSVAEFPMRTNNICEGFSKQMPTKLGGPRPPMYRFIKKITKIIKNCGGRYGELEAGKEHHKSRHDELEEIEVNEVLADPDYLPEESIASDDSFIRRPISQSNDQGDESISQQSEEYSSPDDTDEAGSSDDDDDDRDDDDDSITITNEENLILSSPSQTGTPEKNDTVGVFPRKTWKRCRPLPQTSSDDEDESSDIEICVPRERQKEAAKNEEITNIIMVNLIDDEEINLCEDADSDDTLFELD</sequence>
<comment type="caution">
    <text evidence="2">The sequence shown here is derived from an EMBL/GenBank/DDBJ whole genome shotgun (WGS) entry which is preliminary data.</text>
</comment>
<reference evidence="2" key="2">
    <citation type="submission" date="2023-03" db="EMBL/GenBank/DDBJ databases">
        <authorList>
            <person name="Inwood S.N."/>
            <person name="Skelly J.G."/>
            <person name="Guhlin J."/>
            <person name="Harrop T.W.R."/>
            <person name="Goldson S.G."/>
            <person name="Dearden P.K."/>
        </authorList>
    </citation>
    <scope>NUCLEOTIDE SEQUENCE</scope>
    <source>
        <strain evidence="2">Lincoln</strain>
        <tissue evidence="2">Whole body</tissue>
    </source>
</reference>
<evidence type="ECO:0000313" key="2">
    <source>
        <dbReference type="EMBL" id="KAK0166660.1"/>
    </source>
</evidence>
<keyword evidence="3" id="KW-1185">Reference proteome</keyword>
<dbReference type="AlphaFoldDB" id="A0AA39KM83"/>
<dbReference type="EMBL" id="JAQQBR010001832">
    <property type="protein sequence ID" value="KAK0166660.1"/>
    <property type="molecule type" value="Genomic_DNA"/>
</dbReference>
<accession>A0AA39KM83</accession>
<feature type="region of interest" description="Disordered" evidence="1">
    <location>
        <begin position="94"/>
        <end position="181"/>
    </location>
</feature>
<proteinExistence type="predicted"/>